<proteinExistence type="predicted"/>
<dbReference type="Pfam" id="PF00480">
    <property type="entry name" value="ROK"/>
    <property type="match status" value="1"/>
</dbReference>
<name>A0A7H9BG35_9NEIS</name>
<dbReference type="CDD" id="cd24068">
    <property type="entry name" value="ASKHA_NBD_ROK_FnNanK-like"/>
    <property type="match status" value="1"/>
</dbReference>
<gene>
    <name evidence="1" type="ORF">HQ393_04350</name>
</gene>
<reference evidence="1 2" key="1">
    <citation type="submission" date="2020-07" db="EMBL/GenBank/DDBJ databases">
        <title>Complete genome sequence of Chitinibacter sp. 2T18.</title>
        <authorList>
            <person name="Bae J.-W."/>
            <person name="Choi J.-W."/>
        </authorList>
    </citation>
    <scope>NUCLEOTIDE SEQUENCE [LARGE SCALE GENOMIC DNA]</scope>
    <source>
        <strain evidence="1 2">2T18</strain>
    </source>
</reference>
<dbReference type="Proteomes" id="UP000509597">
    <property type="component" value="Chromosome"/>
</dbReference>
<dbReference type="PANTHER" id="PTHR18964:SF165">
    <property type="entry name" value="BETA-GLUCOSIDE KINASE"/>
    <property type="match status" value="1"/>
</dbReference>
<dbReference type="RefSeq" id="WP_179357628.1">
    <property type="nucleotide sequence ID" value="NZ_CP058627.1"/>
</dbReference>
<dbReference type="EMBL" id="CP058627">
    <property type="protein sequence ID" value="QLG87545.1"/>
    <property type="molecule type" value="Genomic_DNA"/>
</dbReference>
<dbReference type="InterPro" id="IPR043129">
    <property type="entry name" value="ATPase_NBD"/>
</dbReference>
<accession>A0A7H9BG35</accession>
<evidence type="ECO:0000313" key="1">
    <source>
        <dbReference type="EMBL" id="QLG87545.1"/>
    </source>
</evidence>
<dbReference type="PANTHER" id="PTHR18964">
    <property type="entry name" value="ROK (REPRESSOR, ORF, KINASE) FAMILY"/>
    <property type="match status" value="1"/>
</dbReference>
<dbReference type="Gene3D" id="3.30.420.40">
    <property type="match status" value="2"/>
</dbReference>
<dbReference type="AlphaFoldDB" id="A0A7H9BG35"/>
<evidence type="ECO:0000313" key="2">
    <source>
        <dbReference type="Proteomes" id="UP000509597"/>
    </source>
</evidence>
<keyword evidence="2" id="KW-1185">Reference proteome</keyword>
<sequence>MNLIAFDVGGTQIKYGIVTENGEVISAALFDTPKYSGGAGLVSVLIRLARELMAKYTVAGVAISTFGLVDAKNGVIIGAAEAIDGYTGTQLKAELELALQLPVAVDNDVNCVAMAEGWQGAAKGVGNYIAVAIGTGIGGGIVIDERIYRGHRAAAGEWGYMRIDGLIWEDHASMRGLQNSVNQSIDSAEPLDGKAIFALYDQGNTQIQAIVQAWFKLLARGLANLIYAFNPERIVIGGGITARGAQFLHELTSAVQTELQPDFQEMTQIVLASAGNHAGMIGASKNWLNTYQTK</sequence>
<dbReference type="SUPFAM" id="SSF53067">
    <property type="entry name" value="Actin-like ATPase domain"/>
    <property type="match status" value="1"/>
</dbReference>
<organism evidence="1 2">
    <name type="scientific">Chitinibacter bivalviorum</name>
    <dbReference type="NCBI Taxonomy" id="2739434"/>
    <lineage>
        <taxon>Bacteria</taxon>
        <taxon>Pseudomonadati</taxon>
        <taxon>Pseudomonadota</taxon>
        <taxon>Betaproteobacteria</taxon>
        <taxon>Neisseriales</taxon>
        <taxon>Chitinibacteraceae</taxon>
        <taxon>Chitinibacter</taxon>
    </lineage>
</organism>
<protein>
    <submittedName>
        <fullName evidence="1">ROK family protein</fullName>
    </submittedName>
</protein>
<dbReference type="KEGG" id="chiz:HQ393_04350"/>
<dbReference type="InterPro" id="IPR000600">
    <property type="entry name" value="ROK"/>
</dbReference>